<proteinExistence type="predicted"/>
<reference evidence="1 2" key="1">
    <citation type="submission" date="2021-05" db="EMBL/GenBank/DDBJ databases">
        <title>Genome Assembly of Synthetic Allotetraploid Brassica napus Reveals Homoeologous Exchanges between Subgenomes.</title>
        <authorList>
            <person name="Davis J.T."/>
        </authorList>
    </citation>
    <scope>NUCLEOTIDE SEQUENCE [LARGE SCALE GENOMIC DNA]</scope>
    <source>
        <strain evidence="2">cv. Da-Ae</strain>
        <tissue evidence="1">Seedling</tissue>
    </source>
</reference>
<dbReference type="Proteomes" id="UP000824890">
    <property type="component" value="Unassembled WGS sequence"/>
</dbReference>
<gene>
    <name evidence="1" type="ORF">HID58_075039</name>
</gene>
<evidence type="ECO:0000313" key="2">
    <source>
        <dbReference type="Proteomes" id="UP000824890"/>
    </source>
</evidence>
<organism evidence="1 2">
    <name type="scientific">Brassica napus</name>
    <name type="common">Rape</name>
    <dbReference type="NCBI Taxonomy" id="3708"/>
    <lineage>
        <taxon>Eukaryota</taxon>
        <taxon>Viridiplantae</taxon>
        <taxon>Streptophyta</taxon>
        <taxon>Embryophyta</taxon>
        <taxon>Tracheophyta</taxon>
        <taxon>Spermatophyta</taxon>
        <taxon>Magnoliopsida</taxon>
        <taxon>eudicotyledons</taxon>
        <taxon>Gunneridae</taxon>
        <taxon>Pentapetalae</taxon>
        <taxon>rosids</taxon>
        <taxon>malvids</taxon>
        <taxon>Brassicales</taxon>
        <taxon>Brassicaceae</taxon>
        <taxon>Brassiceae</taxon>
        <taxon>Brassica</taxon>
    </lineage>
</organism>
<name>A0ABQ7YK66_BRANA</name>
<comment type="caution">
    <text evidence="1">The sequence shown here is derived from an EMBL/GenBank/DDBJ whole genome shotgun (WGS) entry which is preliminary data.</text>
</comment>
<evidence type="ECO:0000313" key="1">
    <source>
        <dbReference type="EMBL" id="KAH0868017.1"/>
    </source>
</evidence>
<accession>A0ABQ7YK66</accession>
<sequence length="203" mass="23308">MVMKVGYHNYTEDTGVEVSRTGRDQVELARRADSRDGRTRRRTQPRDGNVARLPVLIIYDEYQKEKTRKRQPFYTPPPRLVRAASSVSGPSFVLPAGTEAPPARISPMAVLQRLLTELFFLRNQVRGMAFHRDQSVLRARATARWELMKEWLEKKVDHWNQEEEYRRYLFWAEGVYQLMTGGPVQAATSGSAAGSRYSGDPSF</sequence>
<dbReference type="EMBL" id="JAGKQM010000017">
    <property type="protein sequence ID" value="KAH0868017.1"/>
    <property type="molecule type" value="Genomic_DNA"/>
</dbReference>
<protein>
    <submittedName>
        <fullName evidence="1">Uncharacterized protein</fullName>
    </submittedName>
</protein>
<keyword evidence="2" id="KW-1185">Reference proteome</keyword>